<dbReference type="PANTHER" id="PTHR21557:SF2">
    <property type="entry name" value="CORDON-BLEU PROTEIN-LIKE 1"/>
    <property type="match status" value="1"/>
</dbReference>
<feature type="region of interest" description="Disordered" evidence="1">
    <location>
        <begin position="310"/>
        <end position="434"/>
    </location>
</feature>
<dbReference type="Pfam" id="PF09469">
    <property type="entry name" value="Cobl"/>
    <property type="match status" value="1"/>
</dbReference>
<feature type="compositionally biased region" description="Low complexity" evidence="1">
    <location>
        <begin position="831"/>
        <end position="841"/>
    </location>
</feature>
<feature type="compositionally biased region" description="Polar residues" evidence="1">
    <location>
        <begin position="375"/>
        <end position="390"/>
    </location>
</feature>
<reference evidence="3 4" key="1">
    <citation type="submission" date="2019-04" db="EMBL/GenBank/DDBJ databases">
        <authorList>
            <consortium name="Wellcome Sanger Institute Data Sharing"/>
        </authorList>
    </citation>
    <scope>NUCLEOTIDE SEQUENCE [LARGE SCALE GENOMIC DNA]</scope>
</reference>
<accession>A0A8C9RIL1</accession>
<feature type="compositionally biased region" description="Low complexity" evidence="1">
    <location>
        <begin position="62"/>
        <end position="73"/>
    </location>
</feature>
<feature type="compositionally biased region" description="Polar residues" evidence="1">
    <location>
        <begin position="335"/>
        <end position="357"/>
    </location>
</feature>
<dbReference type="Gene3D" id="3.10.20.90">
    <property type="entry name" value="Phosphatidylinositol 3-kinase Catalytic Subunit, Chain A, domain 1"/>
    <property type="match status" value="1"/>
</dbReference>
<feature type="region of interest" description="Disordered" evidence="1">
    <location>
        <begin position="58"/>
        <end position="86"/>
    </location>
</feature>
<sequence>MRAPSPKPLLLGSETRARSVLRVRLRGKSARRSDAAHRTAAQVGRLDWTGLEWRGAHERTRVSAPRSAKSKAPAVPPPSKRLDGSGFSRRRLALPHTAMEQKENAVDQDLTLAVVLPGGVEKMTTIQGSQPMMDLLVMLCAKYHLNPSSHTIELVSANRNHIKFKPNALIGSLEAEKILIKLKGTDDKNKKTGPQMPEATVRLIINHKKTQKTILRVNPRVPLEQLMPAVCEKCEFDPKTTVLLRDVHSDQPLDLAKSLNDYGLREVYAKDNKGESPANCPASPLHQEGKSPPGKEKIVKEKENRGFFSIFRRSKKKNDQAVTSSAPASPVLNKRASSSMAPQSRQAPGYCSNTMPSEGSKKRRAPLPPVMASLSFPSDLNRNQSGTQSGAMIEGEQVKPALSRGSSESSLKRTKRKAPLPPGTVSQDEMPPERTVQGTGKFFIHDEVQVAVRDNIKLQENRSFPWRGTSYTVGVTPLNTLEEITEPEENICAPALNSSTASGDQDVDVSEDPRLDIEGRSSVLLEEAGKDQPSGLSTDGKPAQDDVSCKEHPRETLDTVGTGLNFEHSDVDSSLSEGKHAQAGGSGEAARTLNVEEQKLGAGVPLKPAALSVMQDSAVQASLGLQVDPVSEEQPESMGTPVGSPVLTSLGVQVSCDRSPPVDCPAPEPSSLNPARLRKDMATSTEEFSSGKAVPVTHQPAVAQALAVASVKESELRPKPSDELTRDYTPKVGLTTYTIMPLKSREKLKFFEVELTLEAPSMNTHHDRSAGSPELAGCPSPNSGPQVSASPSGLHSRSFFQTPPMSNGAVISNGAHCSSTASLHSYGIPQGDGSSSESPSPSGGGVQAYSTLQGNQKKIPPAVKPKPGSFRSPQHKHAPGSYVTSAAEKDMSDNTACGQKDHHGRSPVESPLEVPGDNGFPLPPSPVCFEKAPGEIPLVSRTSGATLPKLTRQWSVPVKEMPAGLGVDKLRCFAAPKPYAAPAPSRFAQAVASAVRRSRSFTRGSSSSSRTSGTGRYSVIELREPSSDMETFSSGTKATELQEAEYPGSARDGNIPGSVLDDVRSHSLYGSAMLCGDPCAVPETLPAPVVNGSSVQAEPLG</sequence>
<protein>
    <submittedName>
        <fullName evidence="3">Cordon-bleu WH2 repeat protein like 1</fullName>
    </submittedName>
</protein>
<dbReference type="InterPro" id="IPR019025">
    <property type="entry name" value="Cordon-bleu_ubiquitin_domain"/>
</dbReference>
<gene>
    <name evidence="3" type="primary">COBLL1</name>
    <name evidence="3" type="synonym">LOC108920112</name>
</gene>
<name>A0A8C9RIL1_SCLFO</name>
<feature type="compositionally biased region" description="Polar residues" evidence="1">
    <location>
        <begin position="1028"/>
        <end position="1037"/>
    </location>
</feature>
<reference evidence="3" key="2">
    <citation type="submission" date="2025-08" db="UniProtKB">
        <authorList>
            <consortium name="Ensembl"/>
        </authorList>
    </citation>
    <scope>IDENTIFICATION</scope>
</reference>
<feature type="region of interest" description="Disordered" evidence="1">
    <location>
        <begin position="525"/>
        <end position="589"/>
    </location>
</feature>
<feature type="compositionally biased region" description="Polar residues" evidence="1">
    <location>
        <begin position="780"/>
        <end position="801"/>
    </location>
</feature>
<dbReference type="GO" id="GO:0003785">
    <property type="term" value="F:actin monomer binding"/>
    <property type="evidence" value="ECO:0007669"/>
    <property type="project" value="InterPro"/>
</dbReference>
<evidence type="ECO:0000313" key="3">
    <source>
        <dbReference type="Ensembl" id="ENSSFOP00015017432.1"/>
    </source>
</evidence>
<evidence type="ECO:0000313" key="4">
    <source>
        <dbReference type="Proteomes" id="UP000694397"/>
    </source>
</evidence>
<feature type="compositionally biased region" description="Basic and acidic residues" evidence="1">
    <location>
        <begin position="542"/>
        <end position="557"/>
    </location>
</feature>
<dbReference type="Proteomes" id="UP000694397">
    <property type="component" value="Chromosome 14"/>
</dbReference>
<dbReference type="PANTHER" id="PTHR21557">
    <property type="entry name" value="CORDON-BLEU"/>
    <property type="match status" value="1"/>
</dbReference>
<organism evidence="3 4">
    <name type="scientific">Scleropages formosus</name>
    <name type="common">Asian bonytongue</name>
    <name type="synonym">Osteoglossum formosum</name>
    <dbReference type="NCBI Taxonomy" id="113540"/>
    <lineage>
        <taxon>Eukaryota</taxon>
        <taxon>Metazoa</taxon>
        <taxon>Chordata</taxon>
        <taxon>Craniata</taxon>
        <taxon>Vertebrata</taxon>
        <taxon>Euteleostomi</taxon>
        <taxon>Actinopterygii</taxon>
        <taxon>Neopterygii</taxon>
        <taxon>Teleostei</taxon>
        <taxon>Osteoglossocephala</taxon>
        <taxon>Osteoglossomorpha</taxon>
        <taxon>Osteoglossiformes</taxon>
        <taxon>Osteoglossidae</taxon>
        <taxon>Scleropages</taxon>
    </lineage>
</organism>
<feature type="region of interest" description="Disordered" evidence="1">
    <location>
        <begin position="823"/>
        <end position="927"/>
    </location>
</feature>
<feature type="region of interest" description="Disordered" evidence="1">
    <location>
        <begin position="762"/>
        <end position="801"/>
    </location>
</feature>
<reference evidence="3" key="3">
    <citation type="submission" date="2025-09" db="UniProtKB">
        <authorList>
            <consortium name="Ensembl"/>
        </authorList>
    </citation>
    <scope>IDENTIFICATION</scope>
</reference>
<feature type="domain" description="Cordon-bleu ubiquitin-like" evidence="2">
    <location>
        <begin position="190"/>
        <end position="278"/>
    </location>
</feature>
<feature type="compositionally biased region" description="Basic and acidic residues" evidence="1">
    <location>
        <begin position="287"/>
        <end position="297"/>
    </location>
</feature>
<dbReference type="Ensembl" id="ENSSFOT00015017629.2">
    <property type="protein sequence ID" value="ENSSFOP00015017432.1"/>
    <property type="gene ID" value="ENSSFOG00015011209.2"/>
</dbReference>
<feature type="region of interest" description="Disordered" evidence="1">
    <location>
        <begin position="270"/>
        <end position="297"/>
    </location>
</feature>
<evidence type="ECO:0000256" key="1">
    <source>
        <dbReference type="SAM" id="MobiDB-lite"/>
    </source>
</evidence>
<feature type="region of interest" description="Disordered" evidence="1">
    <location>
        <begin position="998"/>
        <end position="1037"/>
    </location>
</feature>
<keyword evidence="4" id="KW-1185">Reference proteome</keyword>
<dbReference type="InterPro" id="IPR039895">
    <property type="entry name" value="COBL-like"/>
</dbReference>
<dbReference type="GeneTree" id="ENSGT00530000063608"/>
<evidence type="ECO:0000259" key="2">
    <source>
        <dbReference type="Pfam" id="PF09469"/>
    </source>
</evidence>
<feature type="compositionally biased region" description="Low complexity" evidence="1">
    <location>
        <begin position="998"/>
        <end position="1016"/>
    </location>
</feature>
<proteinExistence type="predicted"/>
<dbReference type="AlphaFoldDB" id="A0A8C9RIL1"/>
<dbReference type="OrthoDB" id="8882621at2759"/>